<dbReference type="OrthoDB" id="8421916at2"/>
<comment type="caution">
    <text evidence="1">The sequence shown here is derived from an EMBL/GenBank/DDBJ whole genome shotgun (WGS) entry which is preliminary data.</text>
</comment>
<organism evidence="1 2">
    <name type="scientific">Mucilaginibacter gracilis</name>
    <dbReference type="NCBI Taxonomy" id="423350"/>
    <lineage>
        <taxon>Bacteria</taxon>
        <taxon>Pseudomonadati</taxon>
        <taxon>Bacteroidota</taxon>
        <taxon>Sphingobacteriia</taxon>
        <taxon>Sphingobacteriales</taxon>
        <taxon>Sphingobacteriaceae</taxon>
        <taxon>Mucilaginibacter</taxon>
    </lineage>
</organism>
<dbReference type="EMBL" id="RBKU01000001">
    <property type="protein sequence ID" value="RKR81048.1"/>
    <property type="molecule type" value="Genomic_DNA"/>
</dbReference>
<evidence type="ECO:0000313" key="1">
    <source>
        <dbReference type="EMBL" id="RKR81048.1"/>
    </source>
</evidence>
<keyword evidence="2" id="KW-1185">Reference proteome</keyword>
<dbReference type="Proteomes" id="UP000268007">
    <property type="component" value="Unassembled WGS sequence"/>
</dbReference>
<name>A0A495IYA3_9SPHI</name>
<proteinExistence type="predicted"/>
<evidence type="ECO:0000313" key="2">
    <source>
        <dbReference type="Proteomes" id="UP000268007"/>
    </source>
</evidence>
<protein>
    <submittedName>
        <fullName evidence="1">Uncharacterized protein</fullName>
    </submittedName>
</protein>
<reference evidence="1 2" key="1">
    <citation type="submission" date="2018-10" db="EMBL/GenBank/DDBJ databases">
        <title>Genomic Encyclopedia of Archaeal and Bacterial Type Strains, Phase II (KMG-II): from individual species to whole genera.</title>
        <authorList>
            <person name="Goeker M."/>
        </authorList>
    </citation>
    <scope>NUCLEOTIDE SEQUENCE [LARGE SCALE GENOMIC DNA]</scope>
    <source>
        <strain evidence="1 2">DSM 18602</strain>
    </source>
</reference>
<accession>A0A495IYA3</accession>
<dbReference type="AlphaFoldDB" id="A0A495IYA3"/>
<gene>
    <name evidence="1" type="ORF">BDD43_1191</name>
</gene>
<dbReference type="RefSeq" id="WP_147425578.1">
    <property type="nucleotide sequence ID" value="NZ_RBKU01000001.1"/>
</dbReference>
<sequence>MLIVKLAILDRSFALKRWLLLQHLLRVLVGQFAPKYHGQFAPKQWVSLRRNGVVSFIIISTGHTIYTFDWMYEIEDRVAPDMWELWAVLMPVFFKHLPTLVRINTNRFIMTFQESQVENNTLIRILHAFIDWVVAHISDKGYHTSLAEIPVWFFSYKIDAITSTDRIALIHKFLSVENKVFQATFWRYVISNWKKLETSEHNVLIHELSNVSSLIKSVVLTTKDIPEELEQHILGFSLSNRSATQILIEVPEEIFIASLATLYLLPPFDDLPAKNTSLWDGVLGELLKRPDHSGFSIALTVFFDDVLLLRSTRDGMWNKPEQLFKNILKIGTSQTRANIFSKLLLDFMGTSSSRAKVYLELLISKSTQKEIEGYGEEFALNIEAIANVRNVFLIPHSISAKVERKLTFDTMLLKMLGKRWIDEWDSDTQLNFAKLSVYTLREREVKTIQGIDLLRNWARSNPGFFTEAELKIVEGYMAILQDISGEQNRAKEIAYNQKIRSMVEEY</sequence>